<dbReference type="Pfam" id="PF04736">
    <property type="entry name" value="Eclosion"/>
    <property type="match status" value="1"/>
</dbReference>
<protein>
    <recommendedName>
        <fullName evidence="3">Eclosion hormone</fullName>
    </recommendedName>
</protein>
<comment type="caution">
    <text evidence="1">The sequence shown here is derived from an EMBL/GenBank/DDBJ whole genome shotgun (WGS) entry which is preliminary data.</text>
</comment>
<reference evidence="1" key="1">
    <citation type="submission" date="2021-03" db="EMBL/GenBank/DDBJ databases">
        <authorList>
            <person name="Tran Van P."/>
        </authorList>
    </citation>
    <scope>NUCLEOTIDE SEQUENCE</scope>
</reference>
<sequence>MLTPASVLRAVDWSVIKCRPLSAGYVQYSSLAVMTLLCWSEISSAPAVAICITNCGQCQQMFGHFFQGRVCAEACLSTGGFISPDCNNPSSIRRFILKRTYS</sequence>
<name>A0ABN7NMF0_TIMPD</name>
<evidence type="ECO:0000313" key="1">
    <source>
        <dbReference type="EMBL" id="CAG2054511.1"/>
    </source>
</evidence>
<organism evidence="1 2">
    <name type="scientific">Timema podura</name>
    <name type="common">Walking stick</name>
    <dbReference type="NCBI Taxonomy" id="61482"/>
    <lineage>
        <taxon>Eukaryota</taxon>
        <taxon>Metazoa</taxon>
        <taxon>Ecdysozoa</taxon>
        <taxon>Arthropoda</taxon>
        <taxon>Hexapoda</taxon>
        <taxon>Insecta</taxon>
        <taxon>Pterygota</taxon>
        <taxon>Neoptera</taxon>
        <taxon>Polyneoptera</taxon>
        <taxon>Phasmatodea</taxon>
        <taxon>Timematodea</taxon>
        <taxon>Timematoidea</taxon>
        <taxon>Timematidae</taxon>
        <taxon>Timema</taxon>
    </lineage>
</organism>
<evidence type="ECO:0008006" key="3">
    <source>
        <dbReference type="Google" id="ProtNLM"/>
    </source>
</evidence>
<evidence type="ECO:0000313" key="2">
    <source>
        <dbReference type="Proteomes" id="UP001153148"/>
    </source>
</evidence>
<gene>
    <name evidence="1" type="ORF">TPAB3V08_LOCUS1533</name>
</gene>
<dbReference type="InterPro" id="IPR006825">
    <property type="entry name" value="Eclosion"/>
</dbReference>
<proteinExistence type="predicted"/>
<dbReference type="EMBL" id="CAJPIN010001398">
    <property type="protein sequence ID" value="CAG2054511.1"/>
    <property type="molecule type" value="Genomic_DNA"/>
</dbReference>
<accession>A0ABN7NMF0</accession>
<dbReference type="Proteomes" id="UP001153148">
    <property type="component" value="Unassembled WGS sequence"/>
</dbReference>
<keyword evidence="2" id="KW-1185">Reference proteome</keyword>